<gene>
    <name evidence="2" type="ORF">Plil01_001434800</name>
</gene>
<comment type="caution">
    <text evidence="2">The sequence shown here is derived from an EMBL/GenBank/DDBJ whole genome shotgun (WGS) entry which is preliminary data.</text>
</comment>
<protein>
    <submittedName>
        <fullName evidence="2">Unnamed protein product</fullName>
    </submittedName>
</protein>
<sequence length="128" mass="14190">MPAVATQLTWRKLRPTTSSQVTAMPPKRRRAAAPKPAKRARPKRKEKNTIEEAAPKFERLKDAHLPDEIVALPHVMGLIDTFAMSAEDAAAEACIKGHASGSRGFWADSTLTCPKLSWQRLNMATWTL</sequence>
<evidence type="ECO:0000256" key="1">
    <source>
        <dbReference type="SAM" id="MobiDB-lite"/>
    </source>
</evidence>
<proteinExistence type="predicted"/>
<feature type="compositionally biased region" description="Basic residues" evidence="1">
    <location>
        <begin position="26"/>
        <end position="46"/>
    </location>
</feature>
<keyword evidence="3" id="KW-1185">Reference proteome</keyword>
<feature type="region of interest" description="Disordered" evidence="1">
    <location>
        <begin position="13"/>
        <end position="55"/>
    </location>
</feature>
<organism evidence="2 3">
    <name type="scientific">Phytophthora lilii</name>
    <dbReference type="NCBI Taxonomy" id="2077276"/>
    <lineage>
        <taxon>Eukaryota</taxon>
        <taxon>Sar</taxon>
        <taxon>Stramenopiles</taxon>
        <taxon>Oomycota</taxon>
        <taxon>Peronosporomycetes</taxon>
        <taxon>Peronosporales</taxon>
        <taxon>Peronosporaceae</taxon>
        <taxon>Phytophthora</taxon>
    </lineage>
</organism>
<dbReference type="AlphaFoldDB" id="A0A9W7CIB5"/>
<accession>A0A9W7CIB5</accession>
<reference evidence="2" key="1">
    <citation type="submission" date="2023-04" db="EMBL/GenBank/DDBJ databases">
        <title>Phytophthora lilii NBRC 32176.</title>
        <authorList>
            <person name="Ichikawa N."/>
            <person name="Sato H."/>
            <person name="Tonouchi N."/>
        </authorList>
    </citation>
    <scope>NUCLEOTIDE SEQUENCE</scope>
    <source>
        <strain evidence="2">NBRC 32176</strain>
    </source>
</reference>
<name>A0A9W7CIB5_9STRA</name>
<evidence type="ECO:0000313" key="2">
    <source>
        <dbReference type="EMBL" id="GMF33660.1"/>
    </source>
</evidence>
<evidence type="ECO:0000313" key="3">
    <source>
        <dbReference type="Proteomes" id="UP001165083"/>
    </source>
</evidence>
<dbReference type="EMBL" id="BSXW01001103">
    <property type="protein sequence ID" value="GMF33660.1"/>
    <property type="molecule type" value="Genomic_DNA"/>
</dbReference>
<dbReference type="Proteomes" id="UP001165083">
    <property type="component" value="Unassembled WGS sequence"/>
</dbReference>